<dbReference type="AlphaFoldDB" id="A0A2V4A4X2"/>
<organism evidence="1 2">
    <name type="scientific">Marinifilum breve</name>
    <dbReference type="NCBI Taxonomy" id="2184082"/>
    <lineage>
        <taxon>Bacteria</taxon>
        <taxon>Pseudomonadati</taxon>
        <taxon>Bacteroidota</taxon>
        <taxon>Bacteroidia</taxon>
        <taxon>Marinilabiliales</taxon>
        <taxon>Marinifilaceae</taxon>
    </lineage>
</organism>
<accession>A0A2V4A4X2</accession>
<sequence>MMKYLINIAILLIGIVFGITITKHFWGVNQLNSEIDLIKKEKSELIEIINDNSKILQLLNNYDLTEADSEQIKIELDGLISDIKQKQNAGYSCGYRIIDIEADSSINAIDTVFSRHTFIVQEYGIAWDYIIPQN</sequence>
<gene>
    <name evidence="1" type="ORF">DF185_02250</name>
</gene>
<evidence type="ECO:0000313" key="1">
    <source>
        <dbReference type="EMBL" id="PXY02937.1"/>
    </source>
</evidence>
<evidence type="ECO:0000313" key="2">
    <source>
        <dbReference type="Proteomes" id="UP000248079"/>
    </source>
</evidence>
<dbReference type="Proteomes" id="UP000248079">
    <property type="component" value="Unassembled WGS sequence"/>
</dbReference>
<protein>
    <submittedName>
        <fullName evidence="1">Uncharacterized protein</fullName>
    </submittedName>
</protein>
<reference evidence="1 2" key="1">
    <citation type="submission" date="2018-05" db="EMBL/GenBank/DDBJ databases">
        <title>Marinifilum breve JC075T sp. nov., a marine bacterium isolated from Yongle Blue Hole in the South China Sea.</title>
        <authorList>
            <person name="Fu T."/>
        </authorList>
    </citation>
    <scope>NUCLEOTIDE SEQUENCE [LARGE SCALE GENOMIC DNA]</scope>
    <source>
        <strain evidence="1 2">JC075</strain>
    </source>
</reference>
<keyword evidence="2" id="KW-1185">Reference proteome</keyword>
<name>A0A2V4A4X2_9BACT</name>
<dbReference type="OrthoDB" id="1121739at2"/>
<dbReference type="RefSeq" id="WP_110359094.1">
    <property type="nucleotide sequence ID" value="NZ_QFLI01000001.1"/>
</dbReference>
<proteinExistence type="predicted"/>
<dbReference type="EMBL" id="QFLI01000001">
    <property type="protein sequence ID" value="PXY02937.1"/>
    <property type="molecule type" value="Genomic_DNA"/>
</dbReference>
<comment type="caution">
    <text evidence="1">The sequence shown here is derived from an EMBL/GenBank/DDBJ whole genome shotgun (WGS) entry which is preliminary data.</text>
</comment>